<dbReference type="GO" id="GO:0006260">
    <property type="term" value="P:DNA replication"/>
    <property type="evidence" value="ECO:0007669"/>
    <property type="project" value="UniProtKB-KW"/>
</dbReference>
<dbReference type="CDD" id="cd04485">
    <property type="entry name" value="DnaE_OBF"/>
    <property type="match status" value="1"/>
</dbReference>
<keyword evidence="5 12" id="KW-0808">Transferase</keyword>
<accession>A0A537LIA1</accession>
<dbReference type="GO" id="GO:0003676">
    <property type="term" value="F:nucleic acid binding"/>
    <property type="evidence" value="ECO:0007669"/>
    <property type="project" value="InterPro"/>
</dbReference>
<dbReference type="InterPro" id="IPR004365">
    <property type="entry name" value="NA-bd_OB_tRNA"/>
</dbReference>
<name>A0A537LIA1_9BACT</name>
<keyword evidence="7" id="KW-0235">DNA replication</keyword>
<feature type="compositionally biased region" description="Basic and acidic residues" evidence="10">
    <location>
        <begin position="1074"/>
        <end position="1086"/>
    </location>
</feature>
<evidence type="ECO:0000256" key="8">
    <source>
        <dbReference type="ARBA" id="ARBA00022932"/>
    </source>
</evidence>
<comment type="catalytic activity">
    <reaction evidence="9">
        <text>DNA(n) + a 2'-deoxyribonucleoside 5'-triphosphate = DNA(n+1) + diphosphate</text>
        <dbReference type="Rhea" id="RHEA:22508"/>
        <dbReference type="Rhea" id="RHEA-COMP:17339"/>
        <dbReference type="Rhea" id="RHEA-COMP:17340"/>
        <dbReference type="ChEBI" id="CHEBI:33019"/>
        <dbReference type="ChEBI" id="CHEBI:61560"/>
        <dbReference type="ChEBI" id="CHEBI:173112"/>
        <dbReference type="EC" id="2.7.7.7"/>
    </reaction>
</comment>
<feature type="region of interest" description="Disordered" evidence="10">
    <location>
        <begin position="1062"/>
        <end position="1086"/>
    </location>
</feature>
<dbReference type="CDD" id="cd12113">
    <property type="entry name" value="PHP_PolIIIA_DnaE3"/>
    <property type="match status" value="1"/>
</dbReference>
<dbReference type="NCBIfam" id="NF005298">
    <property type="entry name" value="PRK06826.1"/>
    <property type="match status" value="1"/>
</dbReference>
<reference evidence="12 13" key="1">
    <citation type="journal article" date="2019" name="Nat. Microbiol.">
        <title>Mediterranean grassland soil C-N compound turnover is dependent on rainfall and depth, and is mediated by genomically divergent microorganisms.</title>
        <authorList>
            <person name="Diamond S."/>
            <person name="Andeer P.F."/>
            <person name="Li Z."/>
            <person name="Crits-Christoph A."/>
            <person name="Burstein D."/>
            <person name="Anantharaman K."/>
            <person name="Lane K.R."/>
            <person name="Thomas B.C."/>
            <person name="Pan C."/>
            <person name="Northen T.R."/>
            <person name="Banfield J.F."/>
        </authorList>
    </citation>
    <scope>NUCLEOTIDE SEQUENCE [LARGE SCALE GENOMIC DNA]</scope>
    <source>
        <strain evidence="12">NP_2</strain>
    </source>
</reference>
<dbReference type="GO" id="GO:0005737">
    <property type="term" value="C:cytoplasm"/>
    <property type="evidence" value="ECO:0007669"/>
    <property type="project" value="UniProtKB-SubCell"/>
</dbReference>
<dbReference type="InterPro" id="IPR029460">
    <property type="entry name" value="DNAPol_HHH"/>
</dbReference>
<evidence type="ECO:0000256" key="10">
    <source>
        <dbReference type="SAM" id="MobiDB-lite"/>
    </source>
</evidence>
<comment type="similarity">
    <text evidence="2">Belongs to the DNA polymerase type-C family. DnaE subfamily.</text>
</comment>
<dbReference type="GO" id="GO:0003887">
    <property type="term" value="F:DNA-directed DNA polymerase activity"/>
    <property type="evidence" value="ECO:0007669"/>
    <property type="project" value="UniProtKB-KW"/>
</dbReference>
<evidence type="ECO:0000256" key="1">
    <source>
        <dbReference type="ARBA" id="ARBA00004496"/>
    </source>
</evidence>
<gene>
    <name evidence="12" type="ORF">E6G99_06755</name>
</gene>
<protein>
    <recommendedName>
        <fullName evidence="4">DNA polymerase III subunit alpha</fullName>
        <ecNumber evidence="3">2.7.7.7</ecNumber>
    </recommendedName>
</protein>
<dbReference type="InterPro" id="IPR011708">
    <property type="entry name" value="DNA_pol3_alpha_NTPase_dom"/>
</dbReference>
<dbReference type="Gene3D" id="3.20.20.140">
    <property type="entry name" value="Metal-dependent hydrolases"/>
    <property type="match status" value="1"/>
</dbReference>
<dbReference type="AlphaFoldDB" id="A0A537LIA1"/>
<evidence type="ECO:0000313" key="12">
    <source>
        <dbReference type="EMBL" id="TMJ07417.1"/>
    </source>
</evidence>
<feature type="domain" description="Polymerase/histidinol phosphatase N-terminal" evidence="11">
    <location>
        <begin position="5"/>
        <end position="72"/>
    </location>
</feature>
<dbReference type="Gene3D" id="1.10.10.1600">
    <property type="entry name" value="Bacterial DNA polymerase III alpha subunit, thumb domain"/>
    <property type="match status" value="1"/>
</dbReference>
<dbReference type="Pfam" id="PF07733">
    <property type="entry name" value="DNA_pol3_alpha"/>
    <property type="match status" value="1"/>
</dbReference>
<comment type="subcellular location">
    <subcellularLocation>
        <location evidence="1">Cytoplasm</location>
    </subcellularLocation>
</comment>
<dbReference type="Pfam" id="PF02811">
    <property type="entry name" value="PHP"/>
    <property type="match status" value="1"/>
</dbReference>
<keyword evidence="6 12" id="KW-0548">Nucleotidyltransferase</keyword>
<evidence type="ECO:0000313" key="13">
    <source>
        <dbReference type="Proteomes" id="UP000318661"/>
    </source>
</evidence>
<dbReference type="SMART" id="SM00481">
    <property type="entry name" value="POLIIIAc"/>
    <property type="match status" value="1"/>
</dbReference>
<dbReference type="InterPro" id="IPR003141">
    <property type="entry name" value="Pol/His_phosphatase_N"/>
</dbReference>
<dbReference type="InterPro" id="IPR041931">
    <property type="entry name" value="DNA_pol3_alpha_thumb_dom"/>
</dbReference>
<evidence type="ECO:0000256" key="7">
    <source>
        <dbReference type="ARBA" id="ARBA00022705"/>
    </source>
</evidence>
<evidence type="ECO:0000256" key="9">
    <source>
        <dbReference type="ARBA" id="ARBA00049244"/>
    </source>
</evidence>
<dbReference type="PANTHER" id="PTHR32294">
    <property type="entry name" value="DNA POLYMERASE III SUBUNIT ALPHA"/>
    <property type="match status" value="1"/>
</dbReference>
<dbReference type="EC" id="2.7.7.7" evidence="3"/>
<evidence type="ECO:0000256" key="5">
    <source>
        <dbReference type="ARBA" id="ARBA00022679"/>
    </source>
</evidence>
<dbReference type="Proteomes" id="UP000318661">
    <property type="component" value="Unassembled WGS sequence"/>
</dbReference>
<sequence>MGQFVHLHLHTEYSLLDGHSRIPALITRAKQLKMPAVAITDHGTMYGVIEFYLRAKEAGLNPIIGVEAYVAPRTLLDRDPKLDANAFHLVLLATNLQGYRNLIKLTTLAHLDGFYYKPRIDKDALARHRSGLVALSGCLKGEVTQGILRGDLAAAKEAAGQYREILGPGNFYLEVQSHGLPEQQQNITGMTELSRSLDLPVIATNDVHYVQRGDADAQDTLMCIQMNVNLDATDKPRMGQTPEFYLKSAEEMAQAFQELPGALSATTEIAERAALDLELDAVKLPHFPVPADQTPESYLRQLCRQGLEAIFGRVPEVARQRLDYELSVIEHMGYAPYFLIVQDFVAFAKRSGILTTVRGSAAGSLVLYALGVTDVDPLQYRLPFERFLNPQRYTMPDIDVDFMDSRRDEVIRYVMDKYGADHVAQIITFGTMGARQAVRDVGRVMGLPYGDVDRIAKLIPFNATLDDAVRSEPELQHLSEESAQIHRVLDLAHKLEGVARHASTHAAGVIISRDPLIEHVPLQKATKGDLVMTQYDMIAVEKIGLLKMDFLGLANLTILDTAMKIIERTRGHRVDLKRIPLDDSKTYDLLAAGETVGIFQLEGAGMTRYLKDLRPSNIQDIMAMVALFRPGPMANIPTYIRRKHGQEPIAYPHPALEPVLRETYGVMVYQEDVMAAAQAVAGFSPAEADVLRYAIGKKIRDKLQQQRAKFIAGCVEQGVAGHVAEQIFEQFEPFARYGFNRAHAACYGLIAYYTAYLKANYPAEYMAAVLSSDAGDTDKVAAAVAESVRMGIRVLPPDVNESFEDFTVAGDAIRFGLAAVKNVGLGSVEAILQARQETGAFTSLTDVVERVDPRAVNRRVLESLIKAGALDSLGMPRAQLLQLLDEAMEAAQRVQRARASGQTGLFDLSGETAPAEAAAPAGPVEEFSREELLAMEKEMLGLYISDHPLRHVHATLAARINVALNQLLELPDKTPVTVGGLITAVKRTTTKGGSAMAFVTLEDLTGSCEVIIFPRAYEQVHFLLKRDAVLVVRGKVDVMEQQAKILADRVMTLEEADEVEPLPLLHPPGALNGEKTEPAETDSRPDLVEARDPTLRQGSGQVSEVRQAPTALHVRVDTARLGEAGLHRLKALLAQRRGDLPVFLHLLASGREVVMSARDLRVAVTAELEAEIEGLLGAGSVWRD</sequence>
<evidence type="ECO:0000259" key="11">
    <source>
        <dbReference type="SMART" id="SM00481"/>
    </source>
</evidence>
<dbReference type="GO" id="GO:0008408">
    <property type="term" value="F:3'-5' exonuclease activity"/>
    <property type="evidence" value="ECO:0007669"/>
    <property type="project" value="InterPro"/>
</dbReference>
<dbReference type="EMBL" id="VBAJ01000180">
    <property type="protein sequence ID" value="TMJ07417.1"/>
    <property type="molecule type" value="Genomic_DNA"/>
</dbReference>
<dbReference type="InterPro" id="IPR016195">
    <property type="entry name" value="Pol/histidinol_Pase-like"/>
</dbReference>
<evidence type="ECO:0000256" key="3">
    <source>
        <dbReference type="ARBA" id="ARBA00012417"/>
    </source>
</evidence>
<dbReference type="SUPFAM" id="SSF89550">
    <property type="entry name" value="PHP domain-like"/>
    <property type="match status" value="1"/>
</dbReference>
<dbReference type="InterPro" id="IPR004013">
    <property type="entry name" value="PHP_dom"/>
</dbReference>
<dbReference type="InterPro" id="IPR040982">
    <property type="entry name" value="DNA_pol3_finger"/>
</dbReference>
<dbReference type="NCBIfam" id="TIGR00594">
    <property type="entry name" value="polc"/>
    <property type="match status" value="1"/>
</dbReference>
<proteinExistence type="inferred from homology"/>
<dbReference type="PANTHER" id="PTHR32294:SF0">
    <property type="entry name" value="DNA POLYMERASE III SUBUNIT ALPHA"/>
    <property type="match status" value="1"/>
</dbReference>
<comment type="caution">
    <text evidence="12">The sequence shown here is derived from an EMBL/GenBank/DDBJ whole genome shotgun (WGS) entry which is preliminary data.</text>
</comment>
<dbReference type="Pfam" id="PF14579">
    <property type="entry name" value="HHH_6"/>
    <property type="match status" value="1"/>
</dbReference>
<evidence type="ECO:0000256" key="6">
    <source>
        <dbReference type="ARBA" id="ARBA00022695"/>
    </source>
</evidence>
<evidence type="ECO:0000256" key="2">
    <source>
        <dbReference type="ARBA" id="ARBA00009496"/>
    </source>
</evidence>
<organism evidence="12 13">
    <name type="scientific">Candidatus Segetimicrobium genomatis</name>
    <dbReference type="NCBI Taxonomy" id="2569760"/>
    <lineage>
        <taxon>Bacteria</taxon>
        <taxon>Bacillati</taxon>
        <taxon>Candidatus Sysuimicrobiota</taxon>
        <taxon>Candidatus Sysuimicrobiia</taxon>
        <taxon>Candidatus Sysuimicrobiales</taxon>
        <taxon>Candidatus Segetimicrobiaceae</taxon>
        <taxon>Candidatus Segetimicrobium</taxon>
    </lineage>
</organism>
<dbReference type="Gene3D" id="1.10.150.870">
    <property type="match status" value="1"/>
</dbReference>
<dbReference type="Pfam" id="PF17657">
    <property type="entry name" value="DNA_pol3_finger"/>
    <property type="match status" value="1"/>
</dbReference>
<dbReference type="InterPro" id="IPR004805">
    <property type="entry name" value="DnaE2/DnaE/PolC"/>
</dbReference>
<dbReference type="Pfam" id="PF01336">
    <property type="entry name" value="tRNA_anti-codon"/>
    <property type="match status" value="1"/>
</dbReference>
<dbReference type="NCBIfam" id="NF004226">
    <property type="entry name" value="PRK05673.1"/>
    <property type="match status" value="1"/>
</dbReference>
<keyword evidence="8" id="KW-0239">DNA-directed DNA polymerase</keyword>
<evidence type="ECO:0000256" key="4">
    <source>
        <dbReference type="ARBA" id="ARBA00019114"/>
    </source>
</evidence>